<organism evidence="1 2">
    <name type="scientific">Tetradesmus obliquus</name>
    <name type="common">Green alga</name>
    <name type="synonym">Acutodesmus obliquus</name>
    <dbReference type="NCBI Taxonomy" id="3088"/>
    <lineage>
        <taxon>Eukaryota</taxon>
        <taxon>Viridiplantae</taxon>
        <taxon>Chlorophyta</taxon>
        <taxon>core chlorophytes</taxon>
        <taxon>Chlorophyceae</taxon>
        <taxon>CS clade</taxon>
        <taxon>Sphaeropleales</taxon>
        <taxon>Scenedesmaceae</taxon>
        <taxon>Tetradesmus</taxon>
    </lineage>
</organism>
<reference evidence="1 2" key="1">
    <citation type="submission" date="2016-10" db="EMBL/GenBank/DDBJ databases">
        <authorList>
            <person name="Cai Z."/>
        </authorList>
    </citation>
    <scope>NUCLEOTIDE SEQUENCE [LARGE SCALE GENOMIC DNA]</scope>
</reference>
<accession>A0A383VWZ5</accession>
<evidence type="ECO:0000313" key="2">
    <source>
        <dbReference type="Proteomes" id="UP000256970"/>
    </source>
</evidence>
<dbReference type="Proteomes" id="UP000256970">
    <property type="component" value="Unassembled WGS sequence"/>
</dbReference>
<name>A0A383VWZ5_TETOB</name>
<keyword evidence="2" id="KW-1185">Reference proteome</keyword>
<gene>
    <name evidence="1" type="ORF">BQ4739_LOCUS9628</name>
</gene>
<sequence>MRLTDIAARIFGKGKGQEVLPPLERSSTELTRARLTTRRNSLENSHFVPDYAHEELHTVCPREDSIKLAKQRLSHEHEPYTSQPSSLDWEVQADQEHHVHWASPTYAVCSS</sequence>
<protein>
    <submittedName>
        <fullName evidence="1">Uncharacterized protein</fullName>
    </submittedName>
</protein>
<dbReference type="AlphaFoldDB" id="A0A383VWZ5"/>
<proteinExistence type="predicted"/>
<evidence type="ECO:0000313" key="1">
    <source>
        <dbReference type="EMBL" id="SZX69342.1"/>
    </source>
</evidence>
<dbReference type="EMBL" id="FNXT01000921">
    <property type="protein sequence ID" value="SZX69342.1"/>
    <property type="molecule type" value="Genomic_DNA"/>
</dbReference>